<comment type="caution">
    <text evidence="1">The sequence shown here is derived from an EMBL/GenBank/DDBJ whole genome shotgun (WGS) entry which is preliminary data.</text>
</comment>
<dbReference type="InterPro" id="IPR026408">
    <property type="entry name" value="GG_sam_targ_CFB"/>
</dbReference>
<name>A0ABT7VHF8_9BACE</name>
<protein>
    <submittedName>
        <fullName evidence="1">TIGR04149 family rSAM-modified RiPP</fullName>
    </submittedName>
</protein>
<dbReference type="RefSeq" id="WP_289560426.1">
    <property type="nucleotide sequence ID" value="NZ_JAUDEN010000018.1"/>
</dbReference>
<evidence type="ECO:0000313" key="2">
    <source>
        <dbReference type="Proteomes" id="UP001169458"/>
    </source>
</evidence>
<dbReference type="Proteomes" id="UP001169458">
    <property type="component" value="Unassembled WGS sequence"/>
</dbReference>
<organism evidence="1 2">
    <name type="scientific">Bacteroides gallinaceum</name>
    <dbReference type="NCBI Taxonomy" id="1462571"/>
    <lineage>
        <taxon>Bacteria</taxon>
        <taxon>Pseudomonadati</taxon>
        <taxon>Bacteroidota</taxon>
        <taxon>Bacteroidia</taxon>
        <taxon>Bacteroidales</taxon>
        <taxon>Bacteroidaceae</taxon>
        <taxon>Bacteroides</taxon>
    </lineage>
</organism>
<keyword evidence="2" id="KW-1185">Reference proteome</keyword>
<gene>
    <name evidence="1" type="ORF">QUW60_10885</name>
</gene>
<proteinExistence type="predicted"/>
<dbReference type="NCBIfam" id="TIGR04149">
    <property type="entry name" value="GG_sam_targ_CFB"/>
    <property type="match status" value="1"/>
</dbReference>
<dbReference type="EMBL" id="JAUDEN010000018">
    <property type="protein sequence ID" value="MDM8325721.1"/>
    <property type="molecule type" value="Genomic_DNA"/>
</dbReference>
<reference evidence="2" key="1">
    <citation type="submission" date="2023-07" db="EMBL/GenBank/DDBJ databases">
        <title>Identification and characterization of horizontal gene transfer across gut microbiota members of farm animals based on homology search.</title>
        <authorList>
            <person name="Schwarzerova J."/>
            <person name="Nykrynova M."/>
            <person name="Jureckova K."/>
            <person name="Cejkova D."/>
            <person name="Rychlik I."/>
        </authorList>
    </citation>
    <scope>NUCLEOTIDE SEQUENCE [LARGE SCALE GENOMIC DNA]</scope>
    <source>
        <strain evidence="2">109_WCHN</strain>
    </source>
</reference>
<accession>A0ABT7VHF8</accession>
<sequence>MKKLGTLKLKNASVLSEREMKQVLGGSGFTGSGSEEREWDCLCFQPHSGALGEDNTPLPPDKKVTVKSNDYSLAFAACPGYEKVNCI</sequence>
<evidence type="ECO:0000313" key="1">
    <source>
        <dbReference type="EMBL" id="MDM8325721.1"/>
    </source>
</evidence>